<dbReference type="RefSeq" id="WP_091385181.1">
    <property type="nucleotide sequence ID" value="NZ_FNQO01000001.1"/>
</dbReference>
<evidence type="ECO:0000256" key="2">
    <source>
        <dbReference type="ARBA" id="ARBA00023125"/>
    </source>
</evidence>
<name>A0A1H3WBG0_9GAMM</name>
<dbReference type="PRINTS" id="PR00455">
    <property type="entry name" value="HTHTETR"/>
</dbReference>
<feature type="domain" description="HTH tetR-type" evidence="4">
    <location>
        <begin position="34"/>
        <end position="94"/>
    </location>
</feature>
<dbReference type="GO" id="GO:0000976">
    <property type="term" value="F:transcription cis-regulatory region binding"/>
    <property type="evidence" value="ECO:0007669"/>
    <property type="project" value="TreeGrafter"/>
</dbReference>
<protein>
    <submittedName>
        <fullName evidence="5">Transcriptional regulator, TetR family</fullName>
    </submittedName>
</protein>
<dbReference type="STRING" id="658218.SAMN05216562_0695"/>
<dbReference type="InterPro" id="IPR050109">
    <property type="entry name" value="HTH-type_TetR-like_transc_reg"/>
</dbReference>
<keyword evidence="1" id="KW-0175">Coiled coil</keyword>
<dbReference type="PANTHER" id="PTHR30055">
    <property type="entry name" value="HTH-TYPE TRANSCRIPTIONAL REGULATOR RUTR"/>
    <property type="match status" value="1"/>
</dbReference>
<dbReference type="AlphaFoldDB" id="A0A1H3WBG0"/>
<dbReference type="Pfam" id="PF17932">
    <property type="entry name" value="TetR_C_24"/>
    <property type="match status" value="1"/>
</dbReference>
<dbReference type="PROSITE" id="PS50977">
    <property type="entry name" value="HTH_TETR_2"/>
    <property type="match status" value="1"/>
</dbReference>
<dbReference type="InterPro" id="IPR036271">
    <property type="entry name" value="Tet_transcr_reg_TetR-rel_C_sf"/>
</dbReference>
<dbReference type="Proteomes" id="UP000198658">
    <property type="component" value="Unassembled WGS sequence"/>
</dbReference>
<keyword evidence="2 3" id="KW-0238">DNA-binding</keyword>
<accession>A0A1H3WBG0</accession>
<dbReference type="PANTHER" id="PTHR30055:SF183">
    <property type="entry name" value="NUCLEOID OCCLUSION FACTOR SLMA"/>
    <property type="match status" value="1"/>
</dbReference>
<dbReference type="SUPFAM" id="SSF48498">
    <property type="entry name" value="Tetracyclin repressor-like, C-terminal domain"/>
    <property type="match status" value="1"/>
</dbReference>
<dbReference type="InterPro" id="IPR001647">
    <property type="entry name" value="HTH_TetR"/>
</dbReference>
<evidence type="ECO:0000313" key="5">
    <source>
        <dbReference type="EMBL" id="SDZ84161.1"/>
    </source>
</evidence>
<organism evidence="5 6">
    <name type="scientific">Microbulbifer marinus</name>
    <dbReference type="NCBI Taxonomy" id="658218"/>
    <lineage>
        <taxon>Bacteria</taxon>
        <taxon>Pseudomonadati</taxon>
        <taxon>Pseudomonadota</taxon>
        <taxon>Gammaproteobacteria</taxon>
        <taxon>Cellvibrionales</taxon>
        <taxon>Microbulbiferaceae</taxon>
        <taxon>Microbulbifer</taxon>
    </lineage>
</organism>
<gene>
    <name evidence="5" type="ORF">SAMN05216562_0695</name>
</gene>
<evidence type="ECO:0000256" key="3">
    <source>
        <dbReference type="PROSITE-ProRule" id="PRU00335"/>
    </source>
</evidence>
<keyword evidence="6" id="KW-1185">Reference proteome</keyword>
<dbReference type="EMBL" id="FNQO01000001">
    <property type="protein sequence ID" value="SDZ84161.1"/>
    <property type="molecule type" value="Genomic_DNA"/>
</dbReference>
<evidence type="ECO:0000259" key="4">
    <source>
        <dbReference type="PROSITE" id="PS50977"/>
    </source>
</evidence>
<reference evidence="6" key="1">
    <citation type="submission" date="2016-10" db="EMBL/GenBank/DDBJ databases">
        <authorList>
            <person name="Varghese N."/>
            <person name="Submissions S."/>
        </authorList>
    </citation>
    <scope>NUCLEOTIDE SEQUENCE [LARGE SCALE GENOMIC DNA]</scope>
    <source>
        <strain evidence="6">CGMCC 1.10657</strain>
    </source>
</reference>
<sequence length="215" mass="23584">MQKNAQVPLDSSGEQSPRQLIASLVADGILTDPDSPRGRLLNAAARLFEQKGFTRTTVRDIAAEVGILSGSIFHHFASKEDILCTVMQEVTVYARARMAHASAQAESPREKLRACIQCELEAIHGLAVPGFSILVAEWRSLSADSQKRVLRERDAYEQIWLDTIAEAGCPGGEPALVRRLLLGALAHTYSWFKPRGRGLSLPELADRVLLIFAPL</sequence>
<dbReference type="Gene3D" id="1.10.357.10">
    <property type="entry name" value="Tetracycline Repressor, domain 2"/>
    <property type="match status" value="1"/>
</dbReference>
<dbReference type="OrthoDB" id="5982141at2"/>
<proteinExistence type="predicted"/>
<dbReference type="SUPFAM" id="SSF46689">
    <property type="entry name" value="Homeodomain-like"/>
    <property type="match status" value="1"/>
</dbReference>
<evidence type="ECO:0000313" key="6">
    <source>
        <dbReference type="Proteomes" id="UP000198658"/>
    </source>
</evidence>
<feature type="DNA-binding region" description="H-T-H motif" evidence="3">
    <location>
        <begin position="57"/>
        <end position="76"/>
    </location>
</feature>
<dbReference type="GO" id="GO:0003700">
    <property type="term" value="F:DNA-binding transcription factor activity"/>
    <property type="evidence" value="ECO:0007669"/>
    <property type="project" value="TreeGrafter"/>
</dbReference>
<dbReference type="InterPro" id="IPR041490">
    <property type="entry name" value="KstR2_TetR_C"/>
</dbReference>
<dbReference type="Pfam" id="PF00440">
    <property type="entry name" value="TetR_N"/>
    <property type="match status" value="1"/>
</dbReference>
<evidence type="ECO:0000256" key="1">
    <source>
        <dbReference type="ARBA" id="ARBA00023054"/>
    </source>
</evidence>
<dbReference type="InterPro" id="IPR009057">
    <property type="entry name" value="Homeodomain-like_sf"/>
</dbReference>